<proteinExistence type="predicted"/>
<evidence type="ECO:0000256" key="1">
    <source>
        <dbReference type="ARBA" id="ARBA00023125"/>
    </source>
</evidence>
<gene>
    <name evidence="4" type="ORF">HF526_33505</name>
</gene>
<dbReference type="PANTHER" id="PTHR30055">
    <property type="entry name" value="HTH-TYPE TRANSCRIPTIONAL REGULATOR RUTR"/>
    <property type="match status" value="1"/>
</dbReference>
<dbReference type="SUPFAM" id="SSF48498">
    <property type="entry name" value="Tetracyclin repressor-like, C-terminal domain"/>
    <property type="match status" value="1"/>
</dbReference>
<reference evidence="4 5" key="1">
    <citation type="submission" date="2020-04" db="EMBL/GenBank/DDBJ databases">
        <authorList>
            <person name="Klaysubun C."/>
            <person name="Duangmal K."/>
            <person name="Lipun K."/>
        </authorList>
    </citation>
    <scope>NUCLEOTIDE SEQUENCE [LARGE SCALE GENOMIC DNA]</scope>
    <source>
        <strain evidence="4 5">K10HN5</strain>
    </source>
</reference>
<dbReference type="InterPro" id="IPR050109">
    <property type="entry name" value="HTH-type_TetR-like_transc_reg"/>
</dbReference>
<dbReference type="SUPFAM" id="SSF46689">
    <property type="entry name" value="Homeodomain-like"/>
    <property type="match status" value="1"/>
</dbReference>
<comment type="caution">
    <text evidence="4">The sequence shown here is derived from an EMBL/GenBank/DDBJ whole genome shotgun (WGS) entry which is preliminary data.</text>
</comment>
<accession>A0ABX1SMZ0</accession>
<dbReference type="Pfam" id="PF00440">
    <property type="entry name" value="TetR_N"/>
    <property type="match status" value="1"/>
</dbReference>
<dbReference type="InterPro" id="IPR036271">
    <property type="entry name" value="Tet_transcr_reg_TetR-rel_C_sf"/>
</dbReference>
<dbReference type="Proteomes" id="UP000820669">
    <property type="component" value="Unassembled WGS sequence"/>
</dbReference>
<organism evidence="4 5">
    <name type="scientific">Pseudonocardia acidicola</name>
    <dbReference type="NCBI Taxonomy" id="2724939"/>
    <lineage>
        <taxon>Bacteria</taxon>
        <taxon>Bacillati</taxon>
        <taxon>Actinomycetota</taxon>
        <taxon>Actinomycetes</taxon>
        <taxon>Pseudonocardiales</taxon>
        <taxon>Pseudonocardiaceae</taxon>
        <taxon>Pseudonocardia</taxon>
    </lineage>
</organism>
<dbReference type="RefSeq" id="WP_169385675.1">
    <property type="nucleotide sequence ID" value="NZ_JAAXLA010000128.1"/>
</dbReference>
<dbReference type="Gene3D" id="1.10.357.10">
    <property type="entry name" value="Tetracycline Repressor, domain 2"/>
    <property type="match status" value="1"/>
</dbReference>
<name>A0ABX1SMZ0_9PSEU</name>
<dbReference type="InterPro" id="IPR009057">
    <property type="entry name" value="Homeodomain-like_sf"/>
</dbReference>
<evidence type="ECO:0000259" key="3">
    <source>
        <dbReference type="PROSITE" id="PS50977"/>
    </source>
</evidence>
<dbReference type="InterPro" id="IPR001647">
    <property type="entry name" value="HTH_TetR"/>
</dbReference>
<keyword evidence="1 2" id="KW-0238">DNA-binding</keyword>
<dbReference type="PRINTS" id="PR00455">
    <property type="entry name" value="HTHTETR"/>
</dbReference>
<feature type="domain" description="HTH tetR-type" evidence="3">
    <location>
        <begin position="7"/>
        <end position="67"/>
    </location>
</feature>
<dbReference type="EMBL" id="JAAXLA010000128">
    <property type="protein sequence ID" value="NMI02173.1"/>
    <property type="molecule type" value="Genomic_DNA"/>
</dbReference>
<sequence>MKQQRGEQTIRRLLDAALAVHAGLGAEGFTVQAVTGASGVSQGSLYHHFGSFDGLAAALYARCMGELMDALVAAATAATTAREGVHALVVAYLRFVAEHTAAVRFMQSTPWLTFAPPHAALVAEAKEPRMRRLLEWVRPHVVAGRVVDLPDPLMEMLVVGPLAETARRWLAGATDIDLEQAMRLLPERVWRSVQA</sequence>
<evidence type="ECO:0000256" key="2">
    <source>
        <dbReference type="PROSITE-ProRule" id="PRU00335"/>
    </source>
</evidence>
<dbReference type="PROSITE" id="PS50977">
    <property type="entry name" value="HTH_TETR_2"/>
    <property type="match status" value="1"/>
</dbReference>
<protein>
    <submittedName>
        <fullName evidence="4">TetR/AcrR family transcriptional regulator</fullName>
    </submittedName>
</protein>
<feature type="DNA-binding region" description="H-T-H motif" evidence="2">
    <location>
        <begin position="30"/>
        <end position="49"/>
    </location>
</feature>
<evidence type="ECO:0000313" key="5">
    <source>
        <dbReference type="Proteomes" id="UP000820669"/>
    </source>
</evidence>
<keyword evidence="5" id="KW-1185">Reference proteome</keyword>
<evidence type="ECO:0000313" key="4">
    <source>
        <dbReference type="EMBL" id="NMI02173.1"/>
    </source>
</evidence>
<dbReference type="PANTHER" id="PTHR30055:SF187">
    <property type="entry name" value="TRANSCRIPTIONAL REGULATORY PROTEIN"/>
    <property type="match status" value="1"/>
</dbReference>